<feature type="transmembrane region" description="Helical" evidence="9">
    <location>
        <begin position="196"/>
        <end position="217"/>
    </location>
</feature>
<comment type="subunit">
    <text evidence="9">Forms a complex with SecD. Part of the essential Sec protein translocation apparatus which comprises SecA, SecYEG and auxiliary proteins SecDF. Other proteins may also be involved.</text>
</comment>
<evidence type="ECO:0000256" key="7">
    <source>
        <dbReference type="ARBA" id="ARBA00023010"/>
    </source>
</evidence>
<evidence type="ECO:0000256" key="1">
    <source>
        <dbReference type="ARBA" id="ARBA00004651"/>
    </source>
</evidence>
<protein>
    <recommendedName>
        <fullName evidence="9">Protein-export membrane protein SecF</fullName>
    </recommendedName>
</protein>
<dbReference type="GO" id="GO:0065002">
    <property type="term" value="P:intracellular protein transmembrane transport"/>
    <property type="evidence" value="ECO:0007669"/>
    <property type="project" value="UniProtKB-UniRule"/>
</dbReference>
<dbReference type="InterPro" id="IPR022813">
    <property type="entry name" value="SecD/SecF_arch_bac"/>
</dbReference>
<sequence>MSKLTDFGNDLYTGQRSIPFVGKLRLWLSISAVLMVIVALGVGLRGLNPGIEFTGGSDFRVSGVADTQSYDTKAQAAVKGASGIDVASSTVISGNTVRIQTERMKDDSVRQVSAALAKTFGVPVENVNSSVVGPSWGESVSQQAIQALVVFLVIVSLVLALYFRTWKMSLAALIALAHDMIVTVGIYALAGFEITPASTIGFLTVLGYSIYDTVVVFDKVRENTAEAAKTGRQTYSEAANLAVNQTLIRSINTTIVALLPILAVLVMGFTVIGPGTLLDLSLSLFVGVSVGVYSSICIATPLLAHWREKEPAMRELSVRARKRREQLEQQGVRVDARGYVEQSVMADQSAGDAPAPEPVPARTGAFERPVPLASDQEVGPQTMTGRLIHPSMLQEESKGKKKKRFGRKSR</sequence>
<keyword evidence="6 9" id="KW-1133">Transmembrane helix</keyword>
<proteinExistence type="inferred from homology"/>
<keyword evidence="7 9" id="KW-0811">Translocation</keyword>
<feature type="transmembrane region" description="Helical" evidence="9">
    <location>
        <begin position="170"/>
        <end position="190"/>
    </location>
</feature>
<dbReference type="AlphaFoldDB" id="A0A239VLZ2"/>
<evidence type="ECO:0000256" key="9">
    <source>
        <dbReference type="HAMAP-Rule" id="MF_01464"/>
    </source>
</evidence>
<feature type="transmembrane region" description="Helical" evidence="9">
    <location>
        <begin position="144"/>
        <end position="163"/>
    </location>
</feature>
<evidence type="ECO:0000256" key="2">
    <source>
        <dbReference type="ARBA" id="ARBA00022448"/>
    </source>
</evidence>
<feature type="region of interest" description="Disordered" evidence="10">
    <location>
        <begin position="346"/>
        <end position="410"/>
    </location>
</feature>
<comment type="subcellular location">
    <subcellularLocation>
        <location evidence="1 9">Cell membrane</location>
        <topology evidence="1 9">Multi-pass membrane protein</topology>
    </subcellularLocation>
</comment>
<evidence type="ECO:0000256" key="8">
    <source>
        <dbReference type="ARBA" id="ARBA00023136"/>
    </source>
</evidence>
<dbReference type="InterPro" id="IPR048634">
    <property type="entry name" value="SecD_SecF_C"/>
</dbReference>
<evidence type="ECO:0000256" key="6">
    <source>
        <dbReference type="ARBA" id="ARBA00022989"/>
    </source>
</evidence>
<keyword evidence="5 9" id="KW-0653">Protein transport</keyword>
<keyword evidence="8 9" id="KW-0472">Membrane</keyword>
<dbReference type="GO" id="GO:0043952">
    <property type="term" value="P:protein transport by the Sec complex"/>
    <property type="evidence" value="ECO:0007669"/>
    <property type="project" value="UniProtKB-UniRule"/>
</dbReference>
<dbReference type="KEGG" id="dco:SAMEA4475696_1649"/>
<dbReference type="InterPro" id="IPR055344">
    <property type="entry name" value="SecD_SecF_C_bact"/>
</dbReference>
<dbReference type="NCBIfam" id="TIGR00916">
    <property type="entry name" value="2A0604s01"/>
    <property type="match status" value="1"/>
</dbReference>
<dbReference type="GeneID" id="63459851"/>
<dbReference type="SUPFAM" id="SSF82866">
    <property type="entry name" value="Multidrug efflux transporter AcrB transmembrane domain"/>
    <property type="match status" value="1"/>
</dbReference>
<keyword evidence="4 9" id="KW-0812">Transmembrane</keyword>
<dbReference type="OrthoDB" id="9774769at2"/>
<evidence type="ECO:0000256" key="3">
    <source>
        <dbReference type="ARBA" id="ARBA00022475"/>
    </source>
</evidence>
<dbReference type="GO" id="GO:0005886">
    <property type="term" value="C:plasma membrane"/>
    <property type="evidence" value="ECO:0007669"/>
    <property type="project" value="UniProtKB-SubCell"/>
</dbReference>
<dbReference type="Gene3D" id="1.20.1640.10">
    <property type="entry name" value="Multidrug efflux transporter AcrB transmembrane domain"/>
    <property type="match status" value="1"/>
</dbReference>
<feature type="transmembrane region" description="Helical" evidence="9">
    <location>
        <begin position="26"/>
        <end position="44"/>
    </location>
</feature>
<dbReference type="STRING" id="1121387.GCA_000429885_00018"/>
<evidence type="ECO:0000313" key="13">
    <source>
        <dbReference type="Proteomes" id="UP000242637"/>
    </source>
</evidence>
<evidence type="ECO:0000256" key="5">
    <source>
        <dbReference type="ARBA" id="ARBA00022927"/>
    </source>
</evidence>
<dbReference type="PANTHER" id="PTHR30081:SF8">
    <property type="entry name" value="PROTEIN TRANSLOCASE SUBUNIT SECF"/>
    <property type="match status" value="1"/>
</dbReference>
<dbReference type="EMBL" id="LT906453">
    <property type="protein sequence ID" value="SNV22780.1"/>
    <property type="molecule type" value="Genomic_DNA"/>
</dbReference>
<dbReference type="GO" id="GO:0015450">
    <property type="term" value="F:protein-transporting ATPase activity"/>
    <property type="evidence" value="ECO:0007669"/>
    <property type="project" value="InterPro"/>
</dbReference>
<keyword evidence="2 9" id="KW-0813">Transport</keyword>
<evidence type="ECO:0000256" key="10">
    <source>
        <dbReference type="SAM" id="MobiDB-lite"/>
    </source>
</evidence>
<accession>A0A239VLZ2</accession>
<comment type="similarity">
    <text evidence="9">Belongs to the SecD/SecF family. SecF subfamily.</text>
</comment>
<organism evidence="12 13">
    <name type="scientific">Dermatophilus congolensis</name>
    <dbReference type="NCBI Taxonomy" id="1863"/>
    <lineage>
        <taxon>Bacteria</taxon>
        <taxon>Bacillati</taxon>
        <taxon>Actinomycetota</taxon>
        <taxon>Actinomycetes</taxon>
        <taxon>Micrococcales</taxon>
        <taxon>Dermatophilaceae</taxon>
        <taxon>Dermatophilus</taxon>
    </lineage>
</organism>
<keyword evidence="13" id="KW-1185">Reference proteome</keyword>
<dbReference type="InterPro" id="IPR005665">
    <property type="entry name" value="SecF_bac"/>
</dbReference>
<evidence type="ECO:0000259" key="11">
    <source>
        <dbReference type="Pfam" id="PF02355"/>
    </source>
</evidence>
<name>A0A239VLZ2_9MICO</name>
<feature type="transmembrane region" description="Helical" evidence="9">
    <location>
        <begin position="284"/>
        <end position="304"/>
    </location>
</feature>
<dbReference type="HAMAP" id="MF_01464_B">
    <property type="entry name" value="SecF_B"/>
    <property type="match status" value="1"/>
</dbReference>
<feature type="compositionally biased region" description="Basic residues" evidence="10">
    <location>
        <begin position="399"/>
        <end position="410"/>
    </location>
</feature>
<reference evidence="12 13" key="1">
    <citation type="submission" date="2017-06" db="EMBL/GenBank/DDBJ databases">
        <authorList>
            <consortium name="Pathogen Informatics"/>
        </authorList>
    </citation>
    <scope>NUCLEOTIDE SEQUENCE [LARGE SCALE GENOMIC DNA]</scope>
    <source>
        <strain evidence="12 13">NCTC13039</strain>
    </source>
</reference>
<feature type="domain" description="Protein export membrane protein SecD/SecF C-terminal" evidence="11">
    <location>
        <begin position="117"/>
        <end position="308"/>
    </location>
</feature>
<gene>
    <name evidence="12" type="primary">secDF_2</name>
    <name evidence="9" type="synonym">secF</name>
    <name evidence="12" type="ORF">SAMEA4475696_01649</name>
</gene>
<comment type="function">
    <text evidence="9">Part of the Sec protein translocase complex. Interacts with the SecYEG preprotein conducting channel. SecDF uses the proton motive force (PMF) to complete protein translocation after the ATP-dependent function of SecA.</text>
</comment>
<dbReference type="Pfam" id="PF02355">
    <property type="entry name" value="SecD_SecF_C"/>
    <property type="match status" value="1"/>
</dbReference>
<evidence type="ECO:0000256" key="4">
    <source>
        <dbReference type="ARBA" id="ARBA00022692"/>
    </source>
</evidence>
<dbReference type="PANTHER" id="PTHR30081">
    <property type="entry name" value="PROTEIN-EXPORT MEMBRANE PROTEIN SEC"/>
    <property type="match status" value="1"/>
</dbReference>
<dbReference type="GO" id="GO:0006605">
    <property type="term" value="P:protein targeting"/>
    <property type="evidence" value="ECO:0007669"/>
    <property type="project" value="UniProtKB-UniRule"/>
</dbReference>
<dbReference type="InterPro" id="IPR022645">
    <property type="entry name" value="SecD/SecF_bac"/>
</dbReference>
<dbReference type="RefSeq" id="WP_051277019.1">
    <property type="nucleotide sequence ID" value="NZ_JAAFNI010000001.1"/>
</dbReference>
<dbReference type="NCBIfam" id="TIGR00966">
    <property type="entry name" value="transloc_SecF"/>
    <property type="match status" value="1"/>
</dbReference>
<evidence type="ECO:0000313" key="12">
    <source>
        <dbReference type="EMBL" id="SNV22780.1"/>
    </source>
</evidence>
<dbReference type="Proteomes" id="UP000242637">
    <property type="component" value="Chromosome 1"/>
</dbReference>
<dbReference type="PRINTS" id="PR01755">
    <property type="entry name" value="SECFTRNLCASE"/>
</dbReference>
<feature type="transmembrane region" description="Helical" evidence="9">
    <location>
        <begin position="255"/>
        <end position="278"/>
    </location>
</feature>
<keyword evidence="3 9" id="KW-1003">Cell membrane</keyword>